<dbReference type="GO" id="GO:0015355">
    <property type="term" value="F:secondary active monocarboxylate transmembrane transporter activity"/>
    <property type="evidence" value="ECO:0007669"/>
    <property type="project" value="TreeGrafter"/>
</dbReference>
<evidence type="ECO:0000256" key="6">
    <source>
        <dbReference type="SAM" id="Phobius"/>
    </source>
</evidence>
<evidence type="ECO:0000313" key="8">
    <source>
        <dbReference type="EMBL" id="CEH13012.1"/>
    </source>
</evidence>
<evidence type="ECO:0000313" key="9">
    <source>
        <dbReference type="Proteomes" id="UP000054845"/>
    </source>
</evidence>
<keyword evidence="2 6" id="KW-0812">Transmembrane</keyword>
<dbReference type="SUPFAM" id="SSF103473">
    <property type="entry name" value="MFS general substrate transporter"/>
    <property type="match status" value="1"/>
</dbReference>
<dbReference type="GO" id="GO:0005886">
    <property type="term" value="C:plasma membrane"/>
    <property type="evidence" value="ECO:0007669"/>
    <property type="project" value="TreeGrafter"/>
</dbReference>
<feature type="transmembrane region" description="Helical" evidence="6">
    <location>
        <begin position="40"/>
        <end position="58"/>
    </location>
</feature>
<reference evidence="8 9" key="1">
    <citation type="submission" date="2014-09" db="EMBL/GenBank/DDBJ databases">
        <authorList>
            <person name="Magalhaes I.L.F."/>
            <person name="Oliveira U."/>
            <person name="Santos F.R."/>
            <person name="Vidigal T.H.D.A."/>
            <person name="Brescovit A.D."/>
            <person name="Santos A.J."/>
        </authorList>
    </citation>
    <scope>NUCLEOTIDE SEQUENCE [LARGE SCALE GENOMIC DNA]</scope>
</reference>
<evidence type="ECO:0000256" key="1">
    <source>
        <dbReference type="ARBA" id="ARBA00004141"/>
    </source>
</evidence>
<comment type="subcellular location">
    <subcellularLocation>
        <location evidence="1">Membrane</location>
        <topology evidence="1">Multi-pass membrane protein</topology>
    </subcellularLocation>
</comment>
<sequence length="524" mass="56573">MKDITSGLFKLPTREERVANRAGAPLNPFKLMAMLTPMQGAMFFSGWLAWTMDAIDFFSVSLSVNRLVEFFDRDAHTITTSITLTLLFRSLGAVVAGLISDRYGRKWPLVVNLLLIGVLSLGTGFTQTFPQFLAVRCLFGIAMGGIWGMATATALENMPVAPRGLFSGILQQGYAVGYLLAASVNLTWVHRTDNWRILFWLGAGLSAFAAIVRALLPESELFERQKAERKANPNTTTGESPAKIFWRETGQMLKTHWPRVVYGILLMTGFNFLSHSSQDLYPTIIQTTKLARLPTSEASALASKATIIGNCGAVAGGLVAGYISQFLGRRLTIIVFVLMTGALIPAWILPTSFSGLAAGAFWIQFGVQGAWGVVPIFLSEISPPAFRATFAGTAYQIGNMVSSASAQIEATGGEHNQIANPRYNPALPVSSKNELTIPDYAKVSAILLGVVCAYLIAVVVLGLPEQHGAHFEEAPVATVAHAGEVKPDDLEKGDRIDQHSSTEHVGDRAIDSNDNSEKGSQKGH</sequence>
<evidence type="ECO:0000259" key="7">
    <source>
        <dbReference type="PROSITE" id="PS50850"/>
    </source>
</evidence>
<evidence type="ECO:0000256" key="4">
    <source>
        <dbReference type="ARBA" id="ARBA00023136"/>
    </source>
</evidence>
<proteinExistence type="predicted"/>
<feature type="domain" description="Major facilitator superfamily (MFS) profile" evidence="7">
    <location>
        <begin position="42"/>
        <end position="467"/>
    </location>
</feature>
<dbReference type="CDD" id="cd17316">
    <property type="entry name" value="MFS_SV2_like"/>
    <property type="match status" value="1"/>
</dbReference>
<dbReference type="FunFam" id="1.20.1250.20:FF:000340">
    <property type="entry name" value="MFS transporter, SHS family, lactate transporter"/>
    <property type="match status" value="1"/>
</dbReference>
<name>A0A0P1BAL2_9BASI</name>
<organism evidence="8 9">
    <name type="scientific">Ceraceosorus bombacis</name>
    <dbReference type="NCBI Taxonomy" id="401625"/>
    <lineage>
        <taxon>Eukaryota</taxon>
        <taxon>Fungi</taxon>
        <taxon>Dikarya</taxon>
        <taxon>Basidiomycota</taxon>
        <taxon>Ustilaginomycotina</taxon>
        <taxon>Exobasidiomycetes</taxon>
        <taxon>Ceraceosorales</taxon>
        <taxon>Ceraceosoraceae</taxon>
        <taxon>Ceraceosorus</taxon>
    </lineage>
</organism>
<dbReference type="AlphaFoldDB" id="A0A0P1BAL2"/>
<dbReference type="Pfam" id="PF07690">
    <property type="entry name" value="MFS_1"/>
    <property type="match status" value="1"/>
</dbReference>
<dbReference type="PANTHER" id="PTHR23508">
    <property type="entry name" value="CARBOXYLIC ACID TRANSPORTER PROTEIN HOMOLOG"/>
    <property type="match status" value="1"/>
</dbReference>
<dbReference type="PANTHER" id="PTHR23508:SF10">
    <property type="entry name" value="CARBOXYLIC ACID TRANSPORTER PROTEIN HOMOLOG"/>
    <property type="match status" value="1"/>
</dbReference>
<dbReference type="Proteomes" id="UP000054845">
    <property type="component" value="Unassembled WGS sequence"/>
</dbReference>
<dbReference type="InterPro" id="IPR036259">
    <property type="entry name" value="MFS_trans_sf"/>
</dbReference>
<feature type="transmembrane region" description="Helical" evidence="6">
    <location>
        <begin position="132"/>
        <end position="152"/>
    </location>
</feature>
<keyword evidence="4 6" id="KW-0472">Membrane</keyword>
<keyword evidence="3 6" id="KW-1133">Transmembrane helix</keyword>
<evidence type="ECO:0000256" key="2">
    <source>
        <dbReference type="ARBA" id="ARBA00022692"/>
    </source>
</evidence>
<feature type="transmembrane region" description="Helical" evidence="6">
    <location>
        <begin position="440"/>
        <end position="463"/>
    </location>
</feature>
<feature type="transmembrane region" description="Helical" evidence="6">
    <location>
        <begin position="197"/>
        <end position="216"/>
    </location>
</feature>
<dbReference type="InterPro" id="IPR011701">
    <property type="entry name" value="MFS"/>
</dbReference>
<dbReference type="OrthoDB" id="5296287at2759"/>
<feature type="transmembrane region" description="Helical" evidence="6">
    <location>
        <begin position="107"/>
        <end position="126"/>
    </location>
</feature>
<feature type="transmembrane region" description="Helical" evidence="6">
    <location>
        <begin position="355"/>
        <end position="378"/>
    </location>
</feature>
<dbReference type="EMBL" id="CCYA01000192">
    <property type="protein sequence ID" value="CEH13012.1"/>
    <property type="molecule type" value="Genomic_DNA"/>
</dbReference>
<evidence type="ECO:0000256" key="5">
    <source>
        <dbReference type="SAM" id="MobiDB-lite"/>
    </source>
</evidence>
<feature type="region of interest" description="Disordered" evidence="5">
    <location>
        <begin position="483"/>
        <end position="524"/>
    </location>
</feature>
<dbReference type="GO" id="GO:0035879">
    <property type="term" value="P:plasma membrane lactate transport"/>
    <property type="evidence" value="ECO:0007669"/>
    <property type="project" value="TreeGrafter"/>
</dbReference>
<keyword evidence="9" id="KW-1185">Reference proteome</keyword>
<feature type="transmembrane region" description="Helical" evidence="6">
    <location>
        <begin position="78"/>
        <end position="100"/>
    </location>
</feature>
<dbReference type="InterPro" id="IPR020846">
    <property type="entry name" value="MFS_dom"/>
</dbReference>
<dbReference type="PROSITE" id="PS50850">
    <property type="entry name" value="MFS"/>
    <property type="match status" value="1"/>
</dbReference>
<protein>
    <submittedName>
        <fullName evidence="8">CARBOXYLIC ACID TRANSPORTER PROTEIN HOMOLOG</fullName>
    </submittedName>
</protein>
<accession>A0A0P1BAL2</accession>
<evidence type="ECO:0000256" key="3">
    <source>
        <dbReference type="ARBA" id="ARBA00022989"/>
    </source>
</evidence>
<dbReference type="Gene3D" id="1.20.1250.20">
    <property type="entry name" value="MFS general substrate transporter like domains"/>
    <property type="match status" value="2"/>
</dbReference>
<feature type="transmembrane region" description="Helical" evidence="6">
    <location>
        <begin position="331"/>
        <end position="349"/>
    </location>
</feature>
<dbReference type="STRING" id="401625.A0A0P1BAL2"/>
<feature type="transmembrane region" description="Helical" evidence="6">
    <location>
        <begin position="173"/>
        <end position="191"/>
    </location>
</feature>